<dbReference type="OrthoDB" id="2958217at2759"/>
<dbReference type="PANTHER" id="PTHR33112">
    <property type="entry name" value="DOMAIN PROTEIN, PUTATIVE-RELATED"/>
    <property type="match status" value="1"/>
</dbReference>
<protein>
    <submittedName>
        <fullName evidence="2">HET-domain-containing protein</fullName>
    </submittedName>
</protein>
<dbReference type="Proteomes" id="UP000800200">
    <property type="component" value="Unassembled WGS sequence"/>
</dbReference>
<feature type="domain" description="Heterokaryon incompatibility" evidence="1">
    <location>
        <begin position="61"/>
        <end position="161"/>
    </location>
</feature>
<reference evidence="2" key="1">
    <citation type="journal article" date="2020" name="Stud. Mycol.">
        <title>101 Dothideomycetes genomes: a test case for predicting lifestyles and emergence of pathogens.</title>
        <authorList>
            <person name="Haridas S."/>
            <person name="Albert R."/>
            <person name="Binder M."/>
            <person name="Bloem J."/>
            <person name="Labutti K."/>
            <person name="Salamov A."/>
            <person name="Andreopoulos B."/>
            <person name="Baker S."/>
            <person name="Barry K."/>
            <person name="Bills G."/>
            <person name="Bluhm B."/>
            <person name="Cannon C."/>
            <person name="Castanera R."/>
            <person name="Culley D."/>
            <person name="Daum C."/>
            <person name="Ezra D."/>
            <person name="Gonzalez J."/>
            <person name="Henrissat B."/>
            <person name="Kuo A."/>
            <person name="Liang C."/>
            <person name="Lipzen A."/>
            <person name="Lutzoni F."/>
            <person name="Magnuson J."/>
            <person name="Mondo S."/>
            <person name="Nolan M."/>
            <person name="Ohm R."/>
            <person name="Pangilinan J."/>
            <person name="Park H.-J."/>
            <person name="Ramirez L."/>
            <person name="Alfaro M."/>
            <person name="Sun H."/>
            <person name="Tritt A."/>
            <person name="Yoshinaga Y."/>
            <person name="Zwiers L.-H."/>
            <person name="Turgeon B."/>
            <person name="Goodwin S."/>
            <person name="Spatafora J."/>
            <person name="Crous P."/>
            <person name="Grigoriev I."/>
        </authorList>
    </citation>
    <scope>NUCLEOTIDE SEQUENCE</scope>
    <source>
        <strain evidence="2">CBS 207.26</strain>
    </source>
</reference>
<accession>A0A6A6DCE6</accession>
<dbReference type="PANTHER" id="PTHR33112:SF10">
    <property type="entry name" value="TOL"/>
    <property type="match status" value="1"/>
</dbReference>
<feature type="non-terminal residue" evidence="2">
    <location>
        <position position="1"/>
    </location>
</feature>
<evidence type="ECO:0000259" key="1">
    <source>
        <dbReference type="Pfam" id="PF06985"/>
    </source>
</evidence>
<gene>
    <name evidence="2" type="ORF">K469DRAFT_533097</name>
</gene>
<evidence type="ECO:0000313" key="2">
    <source>
        <dbReference type="EMBL" id="KAF2176128.1"/>
    </source>
</evidence>
<name>A0A6A6DCE6_9PEZI</name>
<dbReference type="AlphaFoldDB" id="A0A6A6DCE6"/>
<dbReference type="InterPro" id="IPR010730">
    <property type="entry name" value="HET"/>
</dbReference>
<proteinExistence type="predicted"/>
<feature type="non-terminal residue" evidence="2">
    <location>
        <position position="163"/>
    </location>
</feature>
<dbReference type="Pfam" id="PF06985">
    <property type="entry name" value="HET"/>
    <property type="match status" value="1"/>
</dbReference>
<keyword evidence="3" id="KW-1185">Reference proteome</keyword>
<dbReference type="EMBL" id="ML994714">
    <property type="protein sequence ID" value="KAF2176128.1"/>
    <property type="molecule type" value="Genomic_DNA"/>
</dbReference>
<organism evidence="2 3">
    <name type="scientific">Zopfia rhizophila CBS 207.26</name>
    <dbReference type="NCBI Taxonomy" id="1314779"/>
    <lineage>
        <taxon>Eukaryota</taxon>
        <taxon>Fungi</taxon>
        <taxon>Dikarya</taxon>
        <taxon>Ascomycota</taxon>
        <taxon>Pezizomycotina</taxon>
        <taxon>Dothideomycetes</taxon>
        <taxon>Dothideomycetes incertae sedis</taxon>
        <taxon>Zopfiaceae</taxon>
        <taxon>Zopfia</taxon>
    </lineage>
</organism>
<evidence type="ECO:0000313" key="3">
    <source>
        <dbReference type="Proteomes" id="UP000800200"/>
    </source>
</evidence>
<sequence length="163" mass="18520">NACFSLARNWIKNCLENHTKCSQHQRIVHHDWNPTRLVEIGKEGICSKLCEGNQIGASVPYATLSHRWGKISDKRVLTKEEKASFQKALPESDLSQTFRDAITAARMLGFDYIWIDSLCIIQDSRDDWLNELSQMGKVYEDSTLTITATSSKDDNGGCFFSRD</sequence>